<feature type="transmembrane region" description="Helical" evidence="10">
    <location>
        <begin position="15"/>
        <end position="48"/>
    </location>
</feature>
<evidence type="ECO:0000256" key="1">
    <source>
        <dbReference type="ARBA" id="ARBA00004651"/>
    </source>
</evidence>
<evidence type="ECO:0000256" key="3">
    <source>
        <dbReference type="ARBA" id="ARBA00016864"/>
    </source>
</evidence>
<keyword evidence="8 10" id="KW-1133">Transmembrane helix</keyword>
<name>A0A6G7PUG1_9BACT</name>
<protein>
    <recommendedName>
        <fullName evidence="3 10">Phosphate transport system permease protein PstA</fullName>
    </recommendedName>
</protein>
<dbReference type="NCBIfam" id="TIGR00974">
    <property type="entry name" value="3a0107s02c"/>
    <property type="match status" value="1"/>
</dbReference>
<keyword evidence="9 10" id="KW-0472">Membrane</keyword>
<accession>A0A6G7PUG1</accession>
<organism evidence="11 12">
    <name type="scientific">Thermosulfuriphilus ammonigenes</name>
    <dbReference type="NCBI Taxonomy" id="1936021"/>
    <lineage>
        <taxon>Bacteria</taxon>
        <taxon>Pseudomonadati</taxon>
        <taxon>Thermodesulfobacteriota</taxon>
        <taxon>Thermodesulfobacteria</taxon>
        <taxon>Thermodesulfobacteriales</taxon>
        <taxon>Thermodesulfobacteriaceae</taxon>
        <taxon>Thermosulfuriphilus</taxon>
    </lineage>
</organism>
<proteinExistence type="inferred from homology"/>
<feature type="transmembrane region" description="Helical" evidence="10">
    <location>
        <begin position="106"/>
        <end position="129"/>
    </location>
</feature>
<dbReference type="Gene3D" id="1.10.3720.10">
    <property type="entry name" value="MetI-like"/>
    <property type="match status" value="1"/>
</dbReference>
<evidence type="ECO:0000256" key="2">
    <source>
        <dbReference type="ARBA" id="ARBA00007069"/>
    </source>
</evidence>
<dbReference type="KEGG" id="tav:G4V39_01780"/>
<dbReference type="GO" id="GO:0005886">
    <property type="term" value="C:plasma membrane"/>
    <property type="evidence" value="ECO:0007669"/>
    <property type="project" value="UniProtKB-SubCell"/>
</dbReference>
<dbReference type="CDD" id="cd06261">
    <property type="entry name" value="TM_PBP2"/>
    <property type="match status" value="1"/>
</dbReference>
<evidence type="ECO:0000256" key="7">
    <source>
        <dbReference type="ARBA" id="ARBA00022692"/>
    </source>
</evidence>
<feature type="transmembrane region" description="Helical" evidence="10">
    <location>
        <begin position="68"/>
        <end position="94"/>
    </location>
</feature>
<dbReference type="GO" id="GO:0035435">
    <property type="term" value="P:phosphate ion transmembrane transport"/>
    <property type="evidence" value="ECO:0007669"/>
    <property type="project" value="InterPro"/>
</dbReference>
<dbReference type="EMBL" id="CP048877">
    <property type="protein sequence ID" value="QIJ71078.1"/>
    <property type="molecule type" value="Genomic_DNA"/>
</dbReference>
<keyword evidence="4" id="KW-0813">Transport</keyword>
<dbReference type="AlphaFoldDB" id="A0A6G7PUG1"/>
<evidence type="ECO:0000256" key="5">
    <source>
        <dbReference type="ARBA" id="ARBA00022475"/>
    </source>
</evidence>
<sequence>MEPARIRFRLLKNKLATAAIIALAFLPTIPLAIILINLFIKGITAINWEFLTSLPKPVGEEGGGVANAIVGTFILVLLASIISVPIGIMAGIYLSEYGGRRLPDVVRVAADILQGVPSIVIGIVAYTWVVVPMGRFSALAGGVALALMMIPVIVRTTEEVLILIPRSIREASLALGVPQWRTILKVVLPTGMVGVTTGILISVARVAGETAPLLFTAFGNPFWSHKLTEPINALPLVIFNYATSPYPDWWRQAWGASIILILLVLSLNIGSRILAKRIAGD</sequence>
<keyword evidence="5 10" id="KW-1003">Cell membrane</keyword>
<evidence type="ECO:0000313" key="11">
    <source>
        <dbReference type="EMBL" id="QIJ71078.1"/>
    </source>
</evidence>
<feature type="transmembrane region" description="Helical" evidence="10">
    <location>
        <begin position="186"/>
        <end position="207"/>
    </location>
</feature>
<feature type="transmembrane region" description="Helical" evidence="10">
    <location>
        <begin position="253"/>
        <end position="275"/>
    </location>
</feature>
<evidence type="ECO:0000256" key="10">
    <source>
        <dbReference type="RuleBase" id="RU363043"/>
    </source>
</evidence>
<dbReference type="Pfam" id="PF00528">
    <property type="entry name" value="BPD_transp_1"/>
    <property type="match status" value="1"/>
</dbReference>
<reference evidence="11 12" key="1">
    <citation type="submission" date="2020-02" db="EMBL/GenBank/DDBJ databases">
        <title>Genome analysis of Thermosulfuriphilus ammonigenes ST65T, an anaerobic thermophilic chemolithoautotrophic bacterium isolated from a deep-sea hydrothermal vent.</title>
        <authorList>
            <person name="Slobodkina G."/>
            <person name="Allioux M."/>
            <person name="Merkel A."/>
            <person name="Alain K."/>
            <person name="Jebbar M."/>
            <person name="Slobodkin A."/>
        </authorList>
    </citation>
    <scope>NUCLEOTIDE SEQUENCE [LARGE SCALE GENOMIC DNA]</scope>
    <source>
        <strain evidence="11 12">ST65</strain>
    </source>
</reference>
<dbReference type="PANTHER" id="PTHR42922:SF1">
    <property type="entry name" value="PHOSPHATE TRANSPORT SYSTEM PERMEASE PROTEIN PSTA"/>
    <property type="match status" value="1"/>
</dbReference>
<dbReference type="GO" id="GO:0005315">
    <property type="term" value="F:phosphate transmembrane transporter activity"/>
    <property type="evidence" value="ECO:0007669"/>
    <property type="project" value="InterPro"/>
</dbReference>
<dbReference type="PANTHER" id="PTHR42922">
    <property type="entry name" value="PHOSPHATE TRANSPORT SYSTEM PERMEASE PROTEIN PSTA"/>
    <property type="match status" value="1"/>
</dbReference>
<gene>
    <name evidence="11" type="primary">pstA</name>
    <name evidence="11" type="ORF">G4V39_01780</name>
</gene>
<dbReference type="InterPro" id="IPR051408">
    <property type="entry name" value="Phosphate_transprt_permease"/>
</dbReference>
<evidence type="ECO:0000256" key="4">
    <source>
        <dbReference type="ARBA" id="ARBA00022448"/>
    </source>
</evidence>
<comment type="subcellular location">
    <subcellularLocation>
        <location evidence="1 10">Cell membrane</location>
        <topology evidence="1 10">Multi-pass membrane protein</topology>
    </subcellularLocation>
</comment>
<keyword evidence="12" id="KW-1185">Reference proteome</keyword>
<keyword evidence="7 10" id="KW-0812">Transmembrane</keyword>
<keyword evidence="6" id="KW-0592">Phosphate transport</keyword>
<evidence type="ECO:0000313" key="12">
    <source>
        <dbReference type="Proteomes" id="UP000502179"/>
    </source>
</evidence>
<feature type="transmembrane region" description="Helical" evidence="10">
    <location>
        <begin position="135"/>
        <end position="154"/>
    </location>
</feature>
<evidence type="ECO:0000256" key="8">
    <source>
        <dbReference type="ARBA" id="ARBA00022989"/>
    </source>
</evidence>
<dbReference type="Proteomes" id="UP000502179">
    <property type="component" value="Chromosome"/>
</dbReference>
<dbReference type="InterPro" id="IPR035906">
    <property type="entry name" value="MetI-like_sf"/>
</dbReference>
<dbReference type="InterPro" id="IPR000515">
    <property type="entry name" value="MetI-like"/>
</dbReference>
<dbReference type="PROSITE" id="PS50928">
    <property type="entry name" value="ABC_TM1"/>
    <property type="match status" value="1"/>
</dbReference>
<dbReference type="RefSeq" id="WP_166031300.1">
    <property type="nucleotide sequence ID" value="NZ_CP048877.1"/>
</dbReference>
<evidence type="ECO:0000256" key="9">
    <source>
        <dbReference type="ARBA" id="ARBA00023136"/>
    </source>
</evidence>
<evidence type="ECO:0000256" key="6">
    <source>
        <dbReference type="ARBA" id="ARBA00022592"/>
    </source>
</evidence>
<dbReference type="InterPro" id="IPR005672">
    <property type="entry name" value="Phosphate_PstA"/>
</dbReference>
<comment type="similarity">
    <text evidence="2 10">Belongs to the binding-protein-dependent transport system permease family. CysTW subfamily.</text>
</comment>
<dbReference type="SUPFAM" id="SSF161098">
    <property type="entry name" value="MetI-like"/>
    <property type="match status" value="1"/>
</dbReference>